<evidence type="ECO:0000313" key="2">
    <source>
        <dbReference type="Proteomes" id="UP000762676"/>
    </source>
</evidence>
<dbReference type="EMBL" id="BMAT01009639">
    <property type="protein sequence ID" value="GFS10767.1"/>
    <property type="molecule type" value="Genomic_DNA"/>
</dbReference>
<keyword evidence="2" id="KW-1185">Reference proteome</keyword>
<organism evidence="1 2">
    <name type="scientific">Elysia marginata</name>
    <dbReference type="NCBI Taxonomy" id="1093978"/>
    <lineage>
        <taxon>Eukaryota</taxon>
        <taxon>Metazoa</taxon>
        <taxon>Spiralia</taxon>
        <taxon>Lophotrochozoa</taxon>
        <taxon>Mollusca</taxon>
        <taxon>Gastropoda</taxon>
        <taxon>Heterobranchia</taxon>
        <taxon>Euthyneura</taxon>
        <taxon>Panpulmonata</taxon>
        <taxon>Sacoglossa</taxon>
        <taxon>Placobranchoidea</taxon>
        <taxon>Plakobranchidae</taxon>
        <taxon>Elysia</taxon>
    </lineage>
</organism>
<comment type="caution">
    <text evidence="1">The sequence shown here is derived from an EMBL/GenBank/DDBJ whole genome shotgun (WGS) entry which is preliminary data.</text>
</comment>
<protein>
    <submittedName>
        <fullName evidence="1">Uncharacterized protein</fullName>
    </submittedName>
</protein>
<sequence>MPDTTRISCYTNFKVLGLTRPGIEPRTSLSLSECLTATPQSRCRLRGSVAEWLPCRTRDLEVAGSILGHALLQLPWESNLPQLFQSIHLQNGYPATGSS</sequence>
<name>A0AAV4IPX5_9GAST</name>
<accession>A0AAV4IPX5</accession>
<reference evidence="1 2" key="1">
    <citation type="journal article" date="2021" name="Elife">
        <title>Chloroplast acquisition without the gene transfer in kleptoplastic sea slugs, Plakobranchus ocellatus.</title>
        <authorList>
            <person name="Maeda T."/>
            <person name="Takahashi S."/>
            <person name="Yoshida T."/>
            <person name="Shimamura S."/>
            <person name="Takaki Y."/>
            <person name="Nagai Y."/>
            <person name="Toyoda A."/>
            <person name="Suzuki Y."/>
            <person name="Arimoto A."/>
            <person name="Ishii H."/>
            <person name="Satoh N."/>
            <person name="Nishiyama T."/>
            <person name="Hasebe M."/>
            <person name="Maruyama T."/>
            <person name="Minagawa J."/>
            <person name="Obokata J."/>
            <person name="Shigenobu S."/>
        </authorList>
    </citation>
    <scope>NUCLEOTIDE SEQUENCE [LARGE SCALE GENOMIC DNA]</scope>
</reference>
<evidence type="ECO:0000313" key="1">
    <source>
        <dbReference type="EMBL" id="GFS10767.1"/>
    </source>
</evidence>
<dbReference type="Proteomes" id="UP000762676">
    <property type="component" value="Unassembled WGS sequence"/>
</dbReference>
<gene>
    <name evidence="1" type="ORF">ElyMa_004817700</name>
</gene>
<proteinExistence type="predicted"/>
<dbReference type="AlphaFoldDB" id="A0AAV4IPX5"/>